<gene>
    <name evidence="1" type="ORF">SLEP1_g28663</name>
</gene>
<keyword evidence="2" id="KW-1185">Reference proteome</keyword>
<dbReference type="AlphaFoldDB" id="A0AAV5K439"/>
<dbReference type="EMBL" id="BPVZ01000050">
    <property type="protein sequence ID" value="GKV18258.1"/>
    <property type="molecule type" value="Genomic_DNA"/>
</dbReference>
<reference evidence="1 2" key="1">
    <citation type="journal article" date="2021" name="Commun. Biol.">
        <title>The genome of Shorea leprosula (Dipterocarpaceae) highlights the ecological relevance of drought in aseasonal tropical rainforests.</title>
        <authorList>
            <person name="Ng K.K.S."/>
            <person name="Kobayashi M.J."/>
            <person name="Fawcett J.A."/>
            <person name="Hatakeyama M."/>
            <person name="Paape T."/>
            <person name="Ng C.H."/>
            <person name="Ang C.C."/>
            <person name="Tnah L.H."/>
            <person name="Lee C.T."/>
            <person name="Nishiyama T."/>
            <person name="Sese J."/>
            <person name="O'Brien M.J."/>
            <person name="Copetti D."/>
            <person name="Mohd Noor M.I."/>
            <person name="Ong R.C."/>
            <person name="Putra M."/>
            <person name="Sireger I.Z."/>
            <person name="Indrioko S."/>
            <person name="Kosugi Y."/>
            <person name="Izuno A."/>
            <person name="Isagi Y."/>
            <person name="Lee S.L."/>
            <person name="Shimizu K.K."/>
        </authorList>
    </citation>
    <scope>NUCLEOTIDE SEQUENCE [LARGE SCALE GENOMIC DNA]</scope>
    <source>
        <strain evidence="1">214</strain>
    </source>
</reference>
<name>A0AAV5K439_9ROSI</name>
<sequence length="58" mass="6313">MGPVHECTTSVAPRIRVLGRDNSCLDPCSYSNSVYCSCSNPAYYASSCFSIPVDLLDF</sequence>
<evidence type="ECO:0000313" key="1">
    <source>
        <dbReference type="EMBL" id="GKV18258.1"/>
    </source>
</evidence>
<dbReference type="Proteomes" id="UP001054252">
    <property type="component" value="Unassembled WGS sequence"/>
</dbReference>
<organism evidence="1 2">
    <name type="scientific">Rubroshorea leprosula</name>
    <dbReference type="NCBI Taxonomy" id="152421"/>
    <lineage>
        <taxon>Eukaryota</taxon>
        <taxon>Viridiplantae</taxon>
        <taxon>Streptophyta</taxon>
        <taxon>Embryophyta</taxon>
        <taxon>Tracheophyta</taxon>
        <taxon>Spermatophyta</taxon>
        <taxon>Magnoliopsida</taxon>
        <taxon>eudicotyledons</taxon>
        <taxon>Gunneridae</taxon>
        <taxon>Pentapetalae</taxon>
        <taxon>rosids</taxon>
        <taxon>malvids</taxon>
        <taxon>Malvales</taxon>
        <taxon>Dipterocarpaceae</taxon>
        <taxon>Rubroshorea</taxon>
    </lineage>
</organism>
<proteinExistence type="predicted"/>
<evidence type="ECO:0000313" key="2">
    <source>
        <dbReference type="Proteomes" id="UP001054252"/>
    </source>
</evidence>
<accession>A0AAV5K439</accession>
<comment type="caution">
    <text evidence="1">The sequence shown here is derived from an EMBL/GenBank/DDBJ whole genome shotgun (WGS) entry which is preliminary data.</text>
</comment>
<protein>
    <submittedName>
        <fullName evidence="1">Uncharacterized protein</fullName>
    </submittedName>
</protein>